<evidence type="ECO:0000313" key="14">
    <source>
        <dbReference type="Proteomes" id="UP000302218"/>
    </source>
</evidence>
<dbReference type="InterPro" id="IPR050093">
    <property type="entry name" value="ABC_SmlMolc_Importer"/>
</dbReference>
<dbReference type="EMBL" id="CP040330">
    <property type="protein sequence ID" value="QCS42732.1"/>
    <property type="molecule type" value="Genomic_DNA"/>
</dbReference>
<evidence type="ECO:0000256" key="3">
    <source>
        <dbReference type="ARBA" id="ARBA00022505"/>
    </source>
</evidence>
<keyword evidence="2" id="KW-0813">Transport</keyword>
<evidence type="ECO:0000256" key="5">
    <source>
        <dbReference type="ARBA" id="ARBA00022840"/>
    </source>
</evidence>
<evidence type="ECO:0000256" key="2">
    <source>
        <dbReference type="ARBA" id="ARBA00022448"/>
    </source>
</evidence>
<dbReference type="Gene3D" id="2.40.50.100">
    <property type="match status" value="1"/>
</dbReference>
<dbReference type="GO" id="GO:0005886">
    <property type="term" value="C:plasma membrane"/>
    <property type="evidence" value="ECO:0007669"/>
    <property type="project" value="UniProtKB-SubCell"/>
</dbReference>
<feature type="domain" description="ABC transporter" evidence="12">
    <location>
        <begin position="2"/>
        <end position="231"/>
    </location>
</feature>
<dbReference type="EC" id="7.3.2.6" evidence="8"/>
<gene>
    <name evidence="13" type="ORF">FEJ81_10320</name>
</gene>
<sequence length="358" mass="39493">MLKAANLRKEYGSTIAVEDVGFEIESGSFATIVGPSGCGKSTLLRMLAGHLSPTAGRIELDGVDITDSPPQQRPTSLVFQSWSLFPHMTVAENIEFPIEARNLEPNGRVERLLEQVRLDPEEFADKPVSDLSGGQKQRVALTRSLAYEPDILLLDEPLASLDYVLQKKLQRELTELNAELNTTFVYVTHSLESALIMSDQLFVIDDGSVVQRGSPDEIYQEPANKFVAEFMGDTNVFPIDVVDRADGTVRIDHPMLEGTREFPYGPADRPDPEYLVVRHDDTVVKPTLESEIGIQVTVVNVLNKGNTALVEVRGTRDDAEYVAEMPLDRVAEIGLTDGEDAYLQWVPEKTHVLTGGGS</sequence>
<dbReference type="InterPro" id="IPR027417">
    <property type="entry name" value="P-loop_NTPase"/>
</dbReference>
<dbReference type="PANTHER" id="PTHR42781">
    <property type="entry name" value="SPERMIDINE/PUTRESCINE IMPORT ATP-BINDING PROTEIN POTA"/>
    <property type="match status" value="1"/>
</dbReference>
<proteinExistence type="inferred from homology"/>
<organism evidence="13 14">
    <name type="scientific">Natrinema versiforme</name>
    <dbReference type="NCBI Taxonomy" id="88724"/>
    <lineage>
        <taxon>Archaea</taxon>
        <taxon>Methanobacteriati</taxon>
        <taxon>Methanobacteriota</taxon>
        <taxon>Stenosarchaea group</taxon>
        <taxon>Halobacteria</taxon>
        <taxon>Halobacteriales</taxon>
        <taxon>Natrialbaceae</taxon>
        <taxon>Natrinema</taxon>
    </lineage>
</organism>
<dbReference type="GO" id="GO:1901238">
    <property type="term" value="F:ABC-type tungstate transporter activity"/>
    <property type="evidence" value="ECO:0007669"/>
    <property type="project" value="UniProtKB-EC"/>
</dbReference>
<dbReference type="FunFam" id="3.40.50.300:FF:000425">
    <property type="entry name" value="Probable ABC transporter, ATP-binding subunit"/>
    <property type="match status" value="1"/>
</dbReference>
<dbReference type="InterPro" id="IPR003439">
    <property type="entry name" value="ABC_transporter-like_ATP-bd"/>
</dbReference>
<dbReference type="AlphaFoldDB" id="A0A4P8WI66"/>
<evidence type="ECO:0000256" key="4">
    <source>
        <dbReference type="ARBA" id="ARBA00022741"/>
    </source>
</evidence>
<name>A0A4P8WI66_9EURY</name>
<evidence type="ECO:0000256" key="7">
    <source>
        <dbReference type="ARBA" id="ARBA00038781"/>
    </source>
</evidence>
<accession>A0A4P8WI66</accession>
<evidence type="ECO:0000256" key="10">
    <source>
        <dbReference type="ARBA" id="ARBA00047936"/>
    </source>
</evidence>
<dbReference type="InterPro" id="IPR008995">
    <property type="entry name" value="Mo/tungstate-bd_C_term_dom"/>
</dbReference>
<evidence type="ECO:0000259" key="12">
    <source>
        <dbReference type="PROSITE" id="PS50893"/>
    </source>
</evidence>
<dbReference type="InterPro" id="IPR003593">
    <property type="entry name" value="AAA+_ATPase"/>
</dbReference>
<dbReference type="PROSITE" id="PS50893">
    <property type="entry name" value="ABC_TRANSPORTER_2"/>
    <property type="match status" value="1"/>
</dbReference>
<dbReference type="SUPFAM" id="SSF52540">
    <property type="entry name" value="P-loop containing nucleoside triphosphate hydrolases"/>
    <property type="match status" value="1"/>
</dbReference>
<evidence type="ECO:0000313" key="13">
    <source>
        <dbReference type="EMBL" id="QCS42732.1"/>
    </source>
</evidence>
<dbReference type="RefSeq" id="WP_138245213.1">
    <property type="nucleotide sequence ID" value="NZ_CP040330.1"/>
</dbReference>
<dbReference type="KEGG" id="nvr:FEJ81_10320"/>
<evidence type="ECO:0000256" key="8">
    <source>
        <dbReference type="ARBA" id="ARBA00039025"/>
    </source>
</evidence>
<evidence type="ECO:0000256" key="1">
    <source>
        <dbReference type="ARBA" id="ARBA00004202"/>
    </source>
</evidence>
<dbReference type="SUPFAM" id="SSF50331">
    <property type="entry name" value="MOP-like"/>
    <property type="match status" value="1"/>
</dbReference>
<reference evidence="14" key="1">
    <citation type="submission" date="2019-05" db="EMBL/GenBank/DDBJ databases">
        <title>Genome sequence and methylation pattern of the halophilic Archaeon Natrinema versiforme BOL5-4.</title>
        <authorList>
            <person name="DasSarma P."/>
            <person name="Anton B.P."/>
            <person name="DasSarma S.L."/>
            <person name="Martinez F.L."/>
            <person name="Guzman D."/>
            <person name="Roberts R.J."/>
            <person name="DasSarma S."/>
        </authorList>
    </citation>
    <scope>NUCLEOTIDE SEQUENCE [LARGE SCALE GENOMIC DNA]</scope>
    <source>
        <strain evidence="14">BOL5-4</strain>
    </source>
</reference>
<dbReference type="GO" id="GO:0005524">
    <property type="term" value="F:ATP binding"/>
    <property type="evidence" value="ECO:0007669"/>
    <property type="project" value="UniProtKB-KW"/>
</dbReference>
<evidence type="ECO:0000256" key="11">
    <source>
        <dbReference type="ARBA" id="ARBA00057369"/>
    </source>
</evidence>
<comment type="similarity">
    <text evidence="6">Belongs to the ABC transporter superfamily. Sulfate/tungstate importer (TC 3.A.1.6) family.</text>
</comment>
<comment type="catalytic activity">
    <reaction evidence="10">
        <text>tungstate(in) + ATP + H2O = tungstate(out) + ADP + phosphate + H(+)</text>
        <dbReference type="Rhea" id="RHEA:35027"/>
        <dbReference type="ChEBI" id="CHEBI:15377"/>
        <dbReference type="ChEBI" id="CHEBI:15378"/>
        <dbReference type="ChEBI" id="CHEBI:30616"/>
        <dbReference type="ChEBI" id="CHEBI:43474"/>
        <dbReference type="ChEBI" id="CHEBI:46502"/>
        <dbReference type="ChEBI" id="CHEBI:456216"/>
        <dbReference type="EC" id="7.3.2.6"/>
    </reaction>
</comment>
<comment type="function">
    <text evidence="11">Part of the ABC transporter complex WtpABC involved in molybdate/tungstate import. Responsible for energy coupling to the transport system.</text>
</comment>
<keyword evidence="5 13" id="KW-0067">ATP-binding</keyword>
<dbReference type="SMART" id="SM00382">
    <property type="entry name" value="AAA"/>
    <property type="match status" value="1"/>
</dbReference>
<dbReference type="Gene3D" id="3.40.50.300">
    <property type="entry name" value="P-loop containing nucleotide triphosphate hydrolases"/>
    <property type="match status" value="1"/>
</dbReference>
<dbReference type="Pfam" id="PF00005">
    <property type="entry name" value="ABC_tran"/>
    <property type="match status" value="1"/>
</dbReference>
<dbReference type="GeneID" id="40265671"/>
<keyword evidence="3" id="KW-0500">Molybdenum</keyword>
<dbReference type="OrthoDB" id="18368at2157"/>
<dbReference type="GO" id="GO:0016887">
    <property type="term" value="F:ATP hydrolysis activity"/>
    <property type="evidence" value="ECO:0007669"/>
    <property type="project" value="InterPro"/>
</dbReference>
<keyword evidence="4" id="KW-0547">Nucleotide-binding</keyword>
<comment type="subcellular location">
    <subcellularLocation>
        <location evidence="1">Cell membrane</location>
        <topology evidence="1">Peripheral membrane protein</topology>
    </subcellularLocation>
</comment>
<comment type="subunit">
    <text evidence="7">The complex is composed of two ATP-binding proteins (WtpC), two transmembrane proteins (WtpB) and a solute-binding protein (WtpA).</text>
</comment>
<dbReference type="Proteomes" id="UP000302218">
    <property type="component" value="Chromosome"/>
</dbReference>
<evidence type="ECO:0000256" key="6">
    <source>
        <dbReference type="ARBA" id="ARBA00038307"/>
    </source>
</evidence>
<evidence type="ECO:0000256" key="9">
    <source>
        <dbReference type="ARBA" id="ARBA00041133"/>
    </source>
</evidence>
<protein>
    <recommendedName>
        <fullName evidence="9">Molybdate/tungstate import ATP-binding protein WtpC</fullName>
        <ecNumber evidence="8">7.3.2.6</ecNumber>
    </recommendedName>
</protein>
<dbReference type="PANTHER" id="PTHR42781:SF9">
    <property type="entry name" value="AMINO ACID ABC TRANSPORTER, ATP-BINDING PROTEIN-RELATED"/>
    <property type="match status" value="1"/>
</dbReference>